<accession>A0A183FF32</accession>
<accession>A0A3P7XYE9</accession>
<evidence type="ECO:0000313" key="3">
    <source>
        <dbReference type="WBParaSite" id="HPBE_0000506701-mRNA-1"/>
    </source>
</evidence>
<dbReference type="AlphaFoldDB" id="A0A183FF32"/>
<dbReference type="WBParaSite" id="HPBE_0000506701-mRNA-1">
    <property type="protein sequence ID" value="HPBE_0000506701-mRNA-1"/>
    <property type="gene ID" value="HPBE_0000506701"/>
</dbReference>
<protein>
    <submittedName>
        <fullName evidence="1 3">Uncharacterized protein</fullName>
    </submittedName>
</protein>
<evidence type="ECO:0000313" key="1">
    <source>
        <dbReference type="EMBL" id="VDO63294.1"/>
    </source>
</evidence>
<reference evidence="3" key="2">
    <citation type="submission" date="2019-09" db="UniProtKB">
        <authorList>
            <consortium name="WormBaseParasite"/>
        </authorList>
    </citation>
    <scope>IDENTIFICATION</scope>
</reference>
<sequence length="111" mass="12025">MIVVVSQGVDERWREVLQVFSSDPVRTGCCTFLHRRDGVSDLGRENRWDDVSILRKMAWGQVDVAIEEIGVEVVDDLLHGPSGRGDGSVGTSESGHLGLEVSEVSAGIAYA</sequence>
<name>A0A183FF32_HELPZ</name>
<dbReference type="EMBL" id="UZAH01025407">
    <property type="protein sequence ID" value="VDO63294.1"/>
    <property type="molecule type" value="Genomic_DNA"/>
</dbReference>
<dbReference type="Proteomes" id="UP000050761">
    <property type="component" value="Unassembled WGS sequence"/>
</dbReference>
<organism evidence="2 3">
    <name type="scientific">Heligmosomoides polygyrus</name>
    <name type="common">Parasitic roundworm</name>
    <dbReference type="NCBI Taxonomy" id="6339"/>
    <lineage>
        <taxon>Eukaryota</taxon>
        <taxon>Metazoa</taxon>
        <taxon>Ecdysozoa</taxon>
        <taxon>Nematoda</taxon>
        <taxon>Chromadorea</taxon>
        <taxon>Rhabditida</taxon>
        <taxon>Rhabditina</taxon>
        <taxon>Rhabditomorpha</taxon>
        <taxon>Strongyloidea</taxon>
        <taxon>Heligmosomidae</taxon>
        <taxon>Heligmosomoides</taxon>
    </lineage>
</organism>
<evidence type="ECO:0000313" key="2">
    <source>
        <dbReference type="Proteomes" id="UP000050761"/>
    </source>
</evidence>
<proteinExistence type="predicted"/>
<keyword evidence="2" id="KW-1185">Reference proteome</keyword>
<reference evidence="1 2" key="1">
    <citation type="submission" date="2018-11" db="EMBL/GenBank/DDBJ databases">
        <authorList>
            <consortium name="Pathogen Informatics"/>
        </authorList>
    </citation>
    <scope>NUCLEOTIDE SEQUENCE [LARGE SCALE GENOMIC DNA]</scope>
</reference>
<dbReference type="OrthoDB" id="5892546at2759"/>
<gene>
    <name evidence="1" type="ORF">HPBE_LOCUS5068</name>
</gene>